<dbReference type="Pfam" id="PF00295">
    <property type="entry name" value="Glyco_hydro_28"/>
    <property type="match status" value="1"/>
</dbReference>
<organism evidence="21 22">
    <name type="scientific">Aspergillus awamori</name>
    <name type="common">Black koji mold</name>
    <dbReference type="NCBI Taxonomy" id="105351"/>
    <lineage>
        <taxon>Eukaryota</taxon>
        <taxon>Fungi</taxon>
        <taxon>Dikarya</taxon>
        <taxon>Ascomycota</taxon>
        <taxon>Pezizomycotina</taxon>
        <taxon>Eurotiomycetes</taxon>
        <taxon>Eurotiomycetidae</taxon>
        <taxon>Eurotiales</taxon>
        <taxon>Aspergillaceae</taxon>
        <taxon>Aspergillus</taxon>
    </lineage>
</organism>
<dbReference type="SMART" id="SM00710">
    <property type="entry name" value="PbH1"/>
    <property type="match status" value="4"/>
</dbReference>
<keyword evidence="11" id="KW-0961">Cell wall biogenesis/degradation</keyword>
<dbReference type="GO" id="GO:0005576">
    <property type="term" value="C:extracellular region"/>
    <property type="evidence" value="ECO:0007669"/>
    <property type="project" value="UniProtKB-SubCell"/>
</dbReference>
<keyword evidence="5" id="KW-0964">Secreted</keyword>
<comment type="subcellular location">
    <subcellularLocation>
        <location evidence="1">Secreted</location>
    </subcellularLocation>
</comment>
<dbReference type="Proteomes" id="UP000286921">
    <property type="component" value="Unassembled WGS sequence"/>
</dbReference>
<evidence type="ECO:0000256" key="1">
    <source>
        <dbReference type="ARBA" id="ARBA00004613"/>
    </source>
</evidence>
<dbReference type="EC" id="3.2.1.15" evidence="4"/>
<dbReference type="PANTHER" id="PTHR31884">
    <property type="entry name" value="POLYGALACTURONASE"/>
    <property type="match status" value="1"/>
</dbReference>
<dbReference type="SUPFAM" id="SSF49785">
    <property type="entry name" value="Galactose-binding domain-like"/>
    <property type="match status" value="1"/>
</dbReference>
<evidence type="ECO:0000259" key="18">
    <source>
        <dbReference type="Pfam" id="PF02836"/>
    </source>
</evidence>
<keyword evidence="8 14" id="KW-0378">Hydrolase</keyword>
<dbReference type="EMBL" id="BDHI01000007">
    <property type="protein sequence ID" value="GCB21362.1"/>
    <property type="molecule type" value="Genomic_DNA"/>
</dbReference>
<feature type="domain" description="Glycoside hydrolase family 2 catalytic" evidence="18">
    <location>
        <begin position="1122"/>
        <end position="1266"/>
    </location>
</feature>
<comment type="caution">
    <text evidence="21">The sequence shown here is derived from an EMBL/GenBank/DDBJ whole genome shotgun (WGS) entry which is preliminary data.</text>
</comment>
<evidence type="ECO:0000256" key="9">
    <source>
        <dbReference type="ARBA" id="ARBA00023157"/>
    </source>
</evidence>
<feature type="transmembrane region" description="Helical" evidence="15">
    <location>
        <begin position="483"/>
        <end position="506"/>
    </location>
</feature>
<comment type="catalytic activity">
    <reaction evidence="12">
        <text>(1,4-alpha-D-galacturonosyl)n+m + H2O = (1,4-alpha-D-galacturonosyl)n + (1,4-alpha-D-galacturonosyl)m.</text>
        <dbReference type="EC" id="3.2.1.15"/>
    </reaction>
</comment>
<dbReference type="Pfam" id="PF02836">
    <property type="entry name" value="Glyco_hydro_2_C"/>
    <property type="match status" value="1"/>
</dbReference>
<feature type="transmembrane region" description="Helical" evidence="15">
    <location>
        <begin position="518"/>
        <end position="539"/>
    </location>
</feature>
<dbReference type="InterPro" id="IPR036156">
    <property type="entry name" value="Beta-gal/glucu_dom_sf"/>
</dbReference>
<dbReference type="PANTHER" id="PTHR31884:SF1">
    <property type="entry name" value="POLYGALACTURONASE"/>
    <property type="match status" value="1"/>
</dbReference>
<dbReference type="SUPFAM" id="SSF51445">
    <property type="entry name" value="(Trans)glycosidases"/>
    <property type="match status" value="1"/>
</dbReference>
<dbReference type="GO" id="GO:0071555">
    <property type="term" value="P:cell wall organization"/>
    <property type="evidence" value="ECO:0007669"/>
    <property type="project" value="UniProtKB-KW"/>
</dbReference>
<dbReference type="STRING" id="105351.A0A401KQ49"/>
<evidence type="ECO:0000259" key="20">
    <source>
        <dbReference type="Pfam" id="PF20684"/>
    </source>
</evidence>
<keyword evidence="22" id="KW-1185">Reference proteome</keyword>
<dbReference type="Gene3D" id="2.60.40.10">
    <property type="entry name" value="Immunoglobulins"/>
    <property type="match status" value="1"/>
</dbReference>
<evidence type="ECO:0000256" key="11">
    <source>
        <dbReference type="ARBA" id="ARBA00023316"/>
    </source>
</evidence>
<dbReference type="FunFam" id="2.160.20.10:FF:000002">
    <property type="entry name" value="Endopolygalacturonase D"/>
    <property type="match status" value="1"/>
</dbReference>
<dbReference type="InterPro" id="IPR006102">
    <property type="entry name" value="Ig-like_GH2"/>
</dbReference>
<dbReference type="GO" id="GO:0004650">
    <property type="term" value="F:polygalacturonase activity"/>
    <property type="evidence" value="ECO:0007669"/>
    <property type="project" value="UniProtKB-EC"/>
</dbReference>
<proteinExistence type="inferred from homology"/>
<evidence type="ECO:0000256" key="4">
    <source>
        <dbReference type="ARBA" id="ARBA00012736"/>
    </source>
</evidence>
<feature type="chain" id="PRO_5019526984" description="endo-polygalacturonase" evidence="16">
    <location>
        <begin position="20"/>
        <end position="1410"/>
    </location>
</feature>
<dbReference type="InterPro" id="IPR006104">
    <property type="entry name" value="Glyco_hydro_2_N"/>
</dbReference>
<dbReference type="InterPro" id="IPR006103">
    <property type="entry name" value="Glyco_hydro_2_cat"/>
</dbReference>
<dbReference type="Pfam" id="PF02837">
    <property type="entry name" value="Glyco_hydro_2_N"/>
    <property type="match status" value="1"/>
</dbReference>
<reference evidence="21 22" key="1">
    <citation type="submission" date="2016-09" db="EMBL/GenBank/DDBJ databases">
        <title>Aspergillus awamori IFM 58123T.</title>
        <authorList>
            <person name="Kusuya Y."/>
            <person name="Shimizu M."/>
            <person name="Takahashi H."/>
            <person name="Yaguchi T."/>
        </authorList>
    </citation>
    <scope>NUCLEOTIDE SEQUENCE [LARGE SCALE GENOMIC DNA]</scope>
    <source>
        <strain evidence="21 22">IFM 58123</strain>
    </source>
</reference>
<accession>A0A401KQ49</accession>
<keyword evidence="15" id="KW-0812">Transmembrane</keyword>
<evidence type="ECO:0000256" key="5">
    <source>
        <dbReference type="ARBA" id="ARBA00022525"/>
    </source>
</evidence>
<keyword evidence="9" id="KW-1015">Disulfide bond</keyword>
<comment type="function">
    <text evidence="13">Involved in maceration and soft-rotting of plant tissue. Hydrolyzes the 1,4-alpha glycosidic bonds of de-esterified pectate in the smooth region of the plant cell wall.</text>
</comment>
<gene>
    <name evidence="21" type="ORF">AAWM_04247</name>
</gene>
<protein>
    <recommendedName>
        <fullName evidence="4">endo-polygalacturonase</fullName>
        <ecNumber evidence="4">3.2.1.15</ecNumber>
    </recommendedName>
</protein>
<dbReference type="Pfam" id="PF20684">
    <property type="entry name" value="Fung_rhodopsin"/>
    <property type="match status" value="1"/>
</dbReference>
<keyword evidence="6 16" id="KW-0732">Signal</keyword>
<feature type="transmembrane region" description="Helical" evidence="15">
    <location>
        <begin position="604"/>
        <end position="624"/>
    </location>
</feature>
<evidence type="ECO:0000259" key="19">
    <source>
        <dbReference type="Pfam" id="PF02837"/>
    </source>
</evidence>
<feature type="transmembrane region" description="Helical" evidence="15">
    <location>
        <begin position="442"/>
        <end position="463"/>
    </location>
</feature>
<dbReference type="Gene3D" id="3.20.20.80">
    <property type="entry name" value="Glycosidases"/>
    <property type="match status" value="1"/>
</dbReference>
<comment type="similarity">
    <text evidence="3 14">Belongs to the glycosyl hydrolase 28 family.</text>
</comment>
<name>A0A401KQ49_ASPAW</name>
<evidence type="ECO:0000259" key="17">
    <source>
        <dbReference type="Pfam" id="PF00703"/>
    </source>
</evidence>
<dbReference type="Gene3D" id="2.60.120.260">
    <property type="entry name" value="Galactose-binding domain-like"/>
    <property type="match status" value="1"/>
</dbReference>
<evidence type="ECO:0000256" key="8">
    <source>
        <dbReference type="ARBA" id="ARBA00022801"/>
    </source>
</evidence>
<evidence type="ECO:0000256" key="16">
    <source>
        <dbReference type="SAM" id="SignalP"/>
    </source>
</evidence>
<comment type="similarity">
    <text evidence="2">Belongs to the glycosyl hydrolase 2 family.</text>
</comment>
<keyword evidence="15" id="KW-0472">Membrane</keyword>
<dbReference type="InterPro" id="IPR013783">
    <property type="entry name" value="Ig-like_fold"/>
</dbReference>
<dbReference type="InterPro" id="IPR000743">
    <property type="entry name" value="Glyco_hydro_28"/>
</dbReference>
<feature type="signal peptide" evidence="16">
    <location>
        <begin position="1"/>
        <end position="19"/>
    </location>
</feature>
<keyword evidence="10 14" id="KW-0326">Glycosidase</keyword>
<dbReference type="InterPro" id="IPR012334">
    <property type="entry name" value="Pectin_lyas_fold"/>
</dbReference>
<dbReference type="SUPFAM" id="SSF51126">
    <property type="entry name" value="Pectin lyase-like"/>
    <property type="match status" value="1"/>
</dbReference>
<keyword evidence="7" id="KW-0677">Repeat</keyword>
<dbReference type="InterPro" id="IPR017853">
    <property type="entry name" value="GH"/>
</dbReference>
<dbReference type="InterPro" id="IPR050434">
    <property type="entry name" value="Glycosyl_hydrlase_28"/>
</dbReference>
<dbReference type="UniPathway" id="UPA00280"/>
<feature type="transmembrane region" description="Helical" evidence="15">
    <location>
        <begin position="409"/>
        <end position="430"/>
    </location>
</feature>
<evidence type="ECO:0000256" key="12">
    <source>
        <dbReference type="ARBA" id="ARBA00034074"/>
    </source>
</evidence>
<evidence type="ECO:0000256" key="15">
    <source>
        <dbReference type="SAM" id="Phobius"/>
    </source>
</evidence>
<feature type="domain" description="Rhodopsin" evidence="20">
    <location>
        <begin position="424"/>
        <end position="667"/>
    </location>
</feature>
<dbReference type="Pfam" id="PF00703">
    <property type="entry name" value="Glyco_hydro_2"/>
    <property type="match status" value="1"/>
</dbReference>
<dbReference type="InterPro" id="IPR008979">
    <property type="entry name" value="Galactose-bd-like_sf"/>
</dbReference>
<dbReference type="InterPro" id="IPR006626">
    <property type="entry name" value="PbH1"/>
</dbReference>
<evidence type="ECO:0000256" key="10">
    <source>
        <dbReference type="ARBA" id="ARBA00023295"/>
    </source>
</evidence>
<evidence type="ECO:0000256" key="2">
    <source>
        <dbReference type="ARBA" id="ARBA00007401"/>
    </source>
</evidence>
<dbReference type="Gene3D" id="2.160.20.10">
    <property type="entry name" value="Single-stranded right-handed beta-helix, Pectin lyase-like"/>
    <property type="match status" value="1"/>
</dbReference>
<sequence>MVRQFILISSLLAAVAVRAAPANPAHPMITEAPDVNLVEKRATTCTFSGSEGASKASKSKTSCSTIYLSDVAVPSGTTLDLSDLNDGTHVIFQGETTFGYEEWEGPLVRVSGTDITVEGESGAVLNGDGSRWWDGEGGNGGKTKPKFFYAHDLTSSTIKSIYIENSPVQVFSIDGSTDLTMTDITVDNTDGDTDDLAANTDGFDIGESTYITITGAEIYNQDDCVAINSGENIYFSASVCSGGHGLSIGSVGGRDDNTVKNVTFYDVNVLKSQQAIRIKTIYGDTGSVSEVTYHEIAFSDATDYGIVIEQNYDDTSKTPTTGVPITDFVLENIIGTCEDDDCTEVYIACGDGSCSDWTWTGVSVTGGSVSDDCLNVPSGISCDLVNSERPRQPQYLPPMTVNRNAAVRAIPAVFLAVTSITVLLRCYVRLRLVKAFGWDDGLMVLAMAVYAMFCGVMIGGSLYGTGKHFADLTASHRVTAMEYWWLCEIGYCFSSIFCKCSICIFLARITIKRPHLAFLYIIMTCTVLIGLVLMFALLLQCRPVSYFWTRVAFDPNDEGTCVNTEVVIALTYAYSGVAACCDLAVGIVPFFIIRGLNMPWRRKVAAIGICSISCIACCAVIVRIPYVPTFADQDFLYATYEVAVWSNVEVGLGIFAGSLATLHPLLKLLRTAFIQPGLKRLSSRSSSGPTAPKPDFVSVSSYPSPSVSLFRPGNVMNTTTTIQADGEWVADPESCSPRASRDTGMRTNDILIQQTFNLNTGTMAAYPRPDFHRLALNWLSLDGSWDFIFDDADTGLSQRWHQQGLPAQEAAQSKRQINVPYAFQTPASGIGLHEVHEVLWYERTVPDIRTTDEQTKGNRLILRFGAVDYECTVWVDGQLVGAHRGGHVPFEIDVSDAFGAQGGSDTRRLTIRVRDSATDLGQLRGKQYWGPVPQEIFYTPTSGIWLSVWLESVPRTRLGSSSDGTVLRSDDIQGGLLHARLTVLGRPVAAGCSVEIEASLAGNLVSHSKKDLPRDKDWVDLDIDMRVPQVESLKQQSPFDIDGCWRGNVALWAPEHPILYDLVLRLYDSSGNQVDTIETTTGMRSVSWTYGDGTFRLNGKPCFQTLVLDQGYWPETGLTPPSQDALRADIEMAKNMGINGCRKHQKVEDPMFHYWADRLGFLVWGEIANAYEFSDEYISRFNSEWVEAVRRDINHPCIVAWTPFNESWGYPSLKDNIDQRNHIRSVYYLTKTLDPTRPINDNCGWEHVATDLTTYHDYSDFPALTETCADFKTGILGKKSNRDMFVPPIPATPSTPSDAGAQHASGAPVICSEFGGVNIIPTKGTAAGERDWGYTTATDPEDLLSRLEKLVMAVVKGGHSCGLVYTQLCDIEQEVNGLYSYDRKEKVPASRVKAIMDSAHRYYHEHVAPK</sequence>
<evidence type="ECO:0000256" key="13">
    <source>
        <dbReference type="ARBA" id="ARBA00037707"/>
    </source>
</evidence>
<evidence type="ECO:0000313" key="22">
    <source>
        <dbReference type="Proteomes" id="UP000286921"/>
    </source>
</evidence>
<evidence type="ECO:0000256" key="7">
    <source>
        <dbReference type="ARBA" id="ARBA00022737"/>
    </source>
</evidence>
<dbReference type="InterPro" id="IPR049326">
    <property type="entry name" value="Rhodopsin_dom_fungi"/>
</dbReference>
<evidence type="ECO:0000313" key="21">
    <source>
        <dbReference type="EMBL" id="GCB21362.1"/>
    </source>
</evidence>
<feature type="domain" description="Glycoside hydrolase family 2 immunoglobulin-like beta-sandwich" evidence="17">
    <location>
        <begin position="1048"/>
        <end position="1084"/>
    </location>
</feature>
<feature type="domain" description="Glycosyl hydrolases family 2 sugar binding" evidence="19">
    <location>
        <begin position="780"/>
        <end position="904"/>
    </location>
</feature>
<keyword evidence="15" id="KW-1133">Transmembrane helix</keyword>
<feature type="transmembrane region" description="Helical" evidence="15">
    <location>
        <begin position="572"/>
        <end position="592"/>
    </location>
</feature>
<evidence type="ECO:0000256" key="6">
    <source>
        <dbReference type="ARBA" id="ARBA00022729"/>
    </source>
</evidence>
<evidence type="ECO:0000256" key="3">
    <source>
        <dbReference type="ARBA" id="ARBA00008834"/>
    </source>
</evidence>
<dbReference type="InterPro" id="IPR011050">
    <property type="entry name" value="Pectin_lyase_fold/virulence"/>
</dbReference>
<dbReference type="SUPFAM" id="SSF49303">
    <property type="entry name" value="beta-Galactosidase/glucuronidase domain"/>
    <property type="match status" value="1"/>
</dbReference>
<evidence type="ECO:0000256" key="14">
    <source>
        <dbReference type="RuleBase" id="RU361169"/>
    </source>
</evidence>
<dbReference type="GO" id="GO:0045490">
    <property type="term" value="P:pectin catabolic process"/>
    <property type="evidence" value="ECO:0007669"/>
    <property type="project" value="TreeGrafter"/>
</dbReference>